<dbReference type="SUPFAM" id="SSF103506">
    <property type="entry name" value="Mitochondrial carrier"/>
    <property type="match status" value="1"/>
</dbReference>
<evidence type="ECO:0000256" key="16">
    <source>
        <dbReference type="SAM" id="Phobius"/>
    </source>
</evidence>
<keyword evidence="3 15" id="KW-0813">Transport</keyword>
<dbReference type="InterPro" id="IPR044712">
    <property type="entry name" value="SLC25A32-like"/>
</dbReference>
<gene>
    <name evidence="17" type="ORF">KP79_PYT23535</name>
</gene>
<dbReference type="InterPro" id="IPR023395">
    <property type="entry name" value="MCP_dom_sf"/>
</dbReference>
<evidence type="ECO:0000256" key="3">
    <source>
        <dbReference type="ARBA" id="ARBA00022448"/>
    </source>
</evidence>
<evidence type="ECO:0000256" key="15">
    <source>
        <dbReference type="RuleBase" id="RU000488"/>
    </source>
</evidence>
<evidence type="ECO:0000256" key="10">
    <source>
        <dbReference type="ARBA" id="ARBA00050907"/>
    </source>
</evidence>
<feature type="repeat" description="Solcar" evidence="14">
    <location>
        <begin position="225"/>
        <end position="309"/>
    </location>
</feature>
<dbReference type="Gene3D" id="1.50.40.10">
    <property type="entry name" value="Mitochondrial carrier domain"/>
    <property type="match status" value="1"/>
</dbReference>
<comment type="subcellular location">
    <subcellularLocation>
        <location evidence="1">Mitochondrion inner membrane</location>
        <topology evidence="1">Multi-pass membrane protein</topology>
    </subcellularLocation>
</comment>
<organism evidence="17 18">
    <name type="scientific">Mizuhopecten yessoensis</name>
    <name type="common">Japanese scallop</name>
    <name type="synonym">Patinopecten yessoensis</name>
    <dbReference type="NCBI Taxonomy" id="6573"/>
    <lineage>
        <taxon>Eukaryota</taxon>
        <taxon>Metazoa</taxon>
        <taxon>Spiralia</taxon>
        <taxon>Lophotrochozoa</taxon>
        <taxon>Mollusca</taxon>
        <taxon>Bivalvia</taxon>
        <taxon>Autobranchia</taxon>
        <taxon>Pteriomorphia</taxon>
        <taxon>Pectinida</taxon>
        <taxon>Pectinoidea</taxon>
        <taxon>Pectinidae</taxon>
        <taxon>Mizuhopecten</taxon>
    </lineage>
</organism>
<keyword evidence="8" id="KW-0496">Mitochondrion</keyword>
<dbReference type="InterPro" id="IPR002067">
    <property type="entry name" value="MCP"/>
</dbReference>
<evidence type="ECO:0000256" key="11">
    <source>
        <dbReference type="ARBA" id="ARBA00058619"/>
    </source>
</evidence>
<protein>
    <recommendedName>
        <fullName evidence="12">Solute carrier family 25 member 32</fullName>
    </recommendedName>
    <alternativeName>
        <fullName evidence="13">Mitochondrial FAD transporter</fullName>
    </alternativeName>
</protein>
<dbReference type="EMBL" id="NEDP02076746">
    <property type="protein sequence ID" value="OWF34946.1"/>
    <property type="molecule type" value="Genomic_DNA"/>
</dbReference>
<dbReference type="FunFam" id="1.50.40.10:FF:000025">
    <property type="entry name" value="mitochondrial folate transporter/carrier"/>
    <property type="match status" value="1"/>
</dbReference>
<dbReference type="GO" id="GO:0005743">
    <property type="term" value="C:mitochondrial inner membrane"/>
    <property type="evidence" value="ECO:0007669"/>
    <property type="project" value="UniProtKB-SubCell"/>
</dbReference>
<dbReference type="STRING" id="6573.A0A210PER6"/>
<evidence type="ECO:0000256" key="7">
    <source>
        <dbReference type="ARBA" id="ARBA00022989"/>
    </source>
</evidence>
<reference evidence="17 18" key="1">
    <citation type="journal article" date="2017" name="Nat. Ecol. Evol.">
        <title>Scallop genome provides insights into evolution of bilaterian karyotype and development.</title>
        <authorList>
            <person name="Wang S."/>
            <person name="Zhang J."/>
            <person name="Jiao W."/>
            <person name="Li J."/>
            <person name="Xun X."/>
            <person name="Sun Y."/>
            <person name="Guo X."/>
            <person name="Huan P."/>
            <person name="Dong B."/>
            <person name="Zhang L."/>
            <person name="Hu X."/>
            <person name="Sun X."/>
            <person name="Wang J."/>
            <person name="Zhao C."/>
            <person name="Wang Y."/>
            <person name="Wang D."/>
            <person name="Huang X."/>
            <person name="Wang R."/>
            <person name="Lv J."/>
            <person name="Li Y."/>
            <person name="Zhang Z."/>
            <person name="Liu B."/>
            <person name="Lu W."/>
            <person name="Hui Y."/>
            <person name="Liang J."/>
            <person name="Zhou Z."/>
            <person name="Hou R."/>
            <person name="Li X."/>
            <person name="Liu Y."/>
            <person name="Li H."/>
            <person name="Ning X."/>
            <person name="Lin Y."/>
            <person name="Zhao L."/>
            <person name="Xing Q."/>
            <person name="Dou J."/>
            <person name="Li Y."/>
            <person name="Mao J."/>
            <person name="Guo H."/>
            <person name="Dou H."/>
            <person name="Li T."/>
            <person name="Mu C."/>
            <person name="Jiang W."/>
            <person name="Fu Q."/>
            <person name="Fu X."/>
            <person name="Miao Y."/>
            <person name="Liu J."/>
            <person name="Yu Q."/>
            <person name="Li R."/>
            <person name="Liao H."/>
            <person name="Li X."/>
            <person name="Kong Y."/>
            <person name="Jiang Z."/>
            <person name="Chourrout D."/>
            <person name="Li R."/>
            <person name="Bao Z."/>
        </authorList>
    </citation>
    <scope>NUCLEOTIDE SEQUENCE [LARGE SCALE GENOMIC DNA]</scope>
    <source>
        <strain evidence="17 18">PY_sf001</strain>
    </source>
</reference>
<feature type="transmembrane region" description="Helical" evidence="16">
    <location>
        <begin position="129"/>
        <end position="148"/>
    </location>
</feature>
<name>A0A210PER6_MIZYE</name>
<dbReference type="AlphaFoldDB" id="A0A210PER6"/>
<evidence type="ECO:0000256" key="9">
    <source>
        <dbReference type="ARBA" id="ARBA00023136"/>
    </source>
</evidence>
<comment type="catalytic activity">
    <reaction evidence="10">
        <text>FAD(in) = FAD(out)</text>
        <dbReference type="Rhea" id="RHEA:76535"/>
        <dbReference type="ChEBI" id="CHEBI:57692"/>
    </reaction>
</comment>
<evidence type="ECO:0000256" key="8">
    <source>
        <dbReference type="ARBA" id="ARBA00023128"/>
    </source>
</evidence>
<dbReference type="Pfam" id="PF00153">
    <property type="entry name" value="Mito_carr"/>
    <property type="match status" value="3"/>
</dbReference>
<evidence type="ECO:0000256" key="13">
    <source>
        <dbReference type="ARBA" id="ARBA00079992"/>
    </source>
</evidence>
<dbReference type="PANTHER" id="PTHR45683">
    <property type="entry name" value="MITOCHONDRIAL NICOTINAMIDE ADENINE DINUCLEOTIDE TRANSPORTER 1-RELATED-RELATED"/>
    <property type="match status" value="1"/>
</dbReference>
<keyword evidence="9 14" id="KW-0472">Membrane</keyword>
<dbReference type="GO" id="GO:0015215">
    <property type="term" value="F:nucleotide transmembrane transporter activity"/>
    <property type="evidence" value="ECO:0007669"/>
    <property type="project" value="UniProtKB-ARBA"/>
</dbReference>
<dbReference type="PRINTS" id="PR00926">
    <property type="entry name" value="MITOCARRIER"/>
</dbReference>
<evidence type="ECO:0000256" key="12">
    <source>
        <dbReference type="ARBA" id="ARBA00070508"/>
    </source>
</evidence>
<feature type="transmembrane region" description="Helical" evidence="16">
    <location>
        <begin position="26"/>
        <end position="43"/>
    </location>
</feature>
<evidence type="ECO:0000256" key="14">
    <source>
        <dbReference type="PROSITE-ProRule" id="PRU00282"/>
    </source>
</evidence>
<sequence length="318" mass="36184">MPSVENGRNSHLRGAGLFHHMKWEHLLAGVSGGVIATLILHPLDLVKIRFQVHEGAVATVSRPKYKGILDAFLQIARKDGVTGIYRGVVPNVWGAGISWGFYFLFYNSIKTWMQDGDTQMNLGPVKHMLAASEAGLLTLILTNPIWVVKTRMCLQYETPATSSKMYKGMFDALYRIFNAEGFRGLYRGFLPGVFGISHGAVQFMAYEEMKSRYNIHKDRPVDYRLKSLDYIVFAALSKIIAASTTYPYQVIRARLQDQHRHYAGNIDIIRQIFRHEGWRGFYKGLFPSLLRVTPACCITFVVYENFISHFTEQSNNES</sequence>
<feature type="repeat" description="Solcar" evidence="14">
    <location>
        <begin position="20"/>
        <end position="112"/>
    </location>
</feature>
<evidence type="ECO:0000256" key="4">
    <source>
        <dbReference type="ARBA" id="ARBA00022692"/>
    </source>
</evidence>
<evidence type="ECO:0000256" key="1">
    <source>
        <dbReference type="ARBA" id="ARBA00004448"/>
    </source>
</evidence>
<dbReference type="InterPro" id="IPR018108">
    <property type="entry name" value="MCP_transmembrane"/>
</dbReference>
<keyword evidence="4 14" id="KW-0812">Transmembrane</keyword>
<dbReference type="PROSITE" id="PS50920">
    <property type="entry name" value="SOLCAR"/>
    <property type="match status" value="3"/>
</dbReference>
<feature type="repeat" description="Solcar" evidence="14">
    <location>
        <begin position="122"/>
        <end position="212"/>
    </location>
</feature>
<dbReference type="OrthoDB" id="428293at2759"/>
<dbReference type="GO" id="GO:0015711">
    <property type="term" value="P:organic anion transport"/>
    <property type="evidence" value="ECO:0007669"/>
    <property type="project" value="UniProtKB-ARBA"/>
</dbReference>
<comment type="caution">
    <text evidence="17">The sequence shown here is derived from an EMBL/GenBank/DDBJ whole genome shotgun (WGS) entry which is preliminary data.</text>
</comment>
<comment type="function">
    <text evidence="11">Facilitates flavin adenine dinucleotide (FAD) translocation across the mitochondrial inner membrane into the mitochondrial matrix where it acts as a redox cofactor to assist flavoenzyme activities in fundamental metabolic processes including fatty acid beta-oxidation, amino acid and choline metabolism as well as mitochondrial electron transportation. In particular, provides FAD to DLD dehydrogenase of the glycine cleavage system, part of mitochondrial one-carbon metabolic pathway involved in neural tube closure in early embryogenesis.</text>
</comment>
<comment type="similarity">
    <text evidence="2 15">Belongs to the mitochondrial carrier (TC 2.A.29) family.</text>
</comment>
<dbReference type="Proteomes" id="UP000242188">
    <property type="component" value="Unassembled WGS sequence"/>
</dbReference>
<evidence type="ECO:0000313" key="17">
    <source>
        <dbReference type="EMBL" id="OWF34946.1"/>
    </source>
</evidence>
<feature type="transmembrane region" description="Helical" evidence="16">
    <location>
        <begin position="88"/>
        <end position="109"/>
    </location>
</feature>
<keyword evidence="5" id="KW-0677">Repeat</keyword>
<evidence type="ECO:0000256" key="5">
    <source>
        <dbReference type="ARBA" id="ARBA00022737"/>
    </source>
</evidence>
<evidence type="ECO:0000256" key="6">
    <source>
        <dbReference type="ARBA" id="ARBA00022792"/>
    </source>
</evidence>
<keyword evidence="18" id="KW-1185">Reference proteome</keyword>
<evidence type="ECO:0000256" key="2">
    <source>
        <dbReference type="ARBA" id="ARBA00006375"/>
    </source>
</evidence>
<accession>A0A210PER6</accession>
<keyword evidence="6" id="KW-0999">Mitochondrion inner membrane</keyword>
<proteinExistence type="inferred from homology"/>
<evidence type="ECO:0000313" key="18">
    <source>
        <dbReference type="Proteomes" id="UP000242188"/>
    </source>
</evidence>
<keyword evidence="7 16" id="KW-1133">Transmembrane helix</keyword>